<feature type="transmembrane region" description="Helical" evidence="1">
    <location>
        <begin position="99"/>
        <end position="117"/>
    </location>
</feature>
<accession>A0A7C4Y5V5</accession>
<keyword evidence="1" id="KW-1133">Transmembrane helix</keyword>
<dbReference type="EMBL" id="DTHG01000055">
    <property type="protein sequence ID" value="HGW91783.1"/>
    <property type="molecule type" value="Genomic_DNA"/>
</dbReference>
<proteinExistence type="predicted"/>
<feature type="transmembrane region" description="Helical" evidence="1">
    <location>
        <begin position="68"/>
        <end position="93"/>
    </location>
</feature>
<gene>
    <name evidence="2" type="ORF">ENV67_04495</name>
</gene>
<sequence>MLFAGVATGLNLLTQFIVKLSLRTHIDLNTLFLIQLITGTGVGFVFKFTVDKFFIFKERTLNRTLKQFIIYTLFAIITTGIFWGTESLFQIIFSFENRELLGGFLGLSIGYTTKFFLDKKWVFNVENSKNFVIINKKEK</sequence>
<dbReference type="GO" id="GO:0000271">
    <property type="term" value="P:polysaccharide biosynthetic process"/>
    <property type="evidence" value="ECO:0007669"/>
    <property type="project" value="InterPro"/>
</dbReference>
<comment type="caution">
    <text evidence="2">The sequence shown here is derived from an EMBL/GenBank/DDBJ whole genome shotgun (WGS) entry which is preliminary data.</text>
</comment>
<protein>
    <submittedName>
        <fullName evidence="2">GtrA family protein</fullName>
    </submittedName>
</protein>
<organism evidence="2">
    <name type="scientific">candidate division WOR-3 bacterium</name>
    <dbReference type="NCBI Taxonomy" id="2052148"/>
    <lineage>
        <taxon>Bacteria</taxon>
        <taxon>Bacteria division WOR-3</taxon>
    </lineage>
</organism>
<dbReference type="AlphaFoldDB" id="A0A7C4Y5V5"/>
<name>A0A7C4Y5V5_UNCW3</name>
<keyword evidence="1" id="KW-0472">Membrane</keyword>
<dbReference type="GO" id="GO:0016020">
    <property type="term" value="C:membrane"/>
    <property type="evidence" value="ECO:0007669"/>
    <property type="project" value="UniProtKB-SubCell"/>
</dbReference>
<evidence type="ECO:0000256" key="1">
    <source>
        <dbReference type="SAM" id="Phobius"/>
    </source>
</evidence>
<feature type="transmembrane region" description="Helical" evidence="1">
    <location>
        <begin position="30"/>
        <end position="48"/>
    </location>
</feature>
<reference evidence="2" key="1">
    <citation type="journal article" date="2020" name="mSystems">
        <title>Genome- and Community-Level Interaction Insights into Carbon Utilization and Element Cycling Functions of Hydrothermarchaeota in Hydrothermal Sediment.</title>
        <authorList>
            <person name="Zhou Z."/>
            <person name="Liu Y."/>
            <person name="Xu W."/>
            <person name="Pan J."/>
            <person name="Luo Z.H."/>
            <person name="Li M."/>
        </authorList>
    </citation>
    <scope>NUCLEOTIDE SEQUENCE [LARGE SCALE GENOMIC DNA]</scope>
    <source>
        <strain evidence="2">SpSt-780</strain>
    </source>
</reference>
<evidence type="ECO:0000313" key="2">
    <source>
        <dbReference type="EMBL" id="HGW91783.1"/>
    </source>
</evidence>
<keyword evidence="1" id="KW-0812">Transmembrane</keyword>
<dbReference type="NCBIfam" id="NF037976">
    <property type="entry name" value="gtrA_1"/>
    <property type="match status" value="1"/>
</dbReference>